<keyword evidence="4" id="KW-1185">Reference proteome</keyword>
<evidence type="ECO:0000256" key="2">
    <source>
        <dbReference type="SAM" id="Coils"/>
    </source>
</evidence>
<evidence type="ECO:0000256" key="1">
    <source>
        <dbReference type="ARBA" id="ARBA00023054"/>
    </source>
</evidence>
<dbReference type="Ensembl" id="ENSEBUT00000024887.1">
    <property type="protein sequence ID" value="ENSEBUP00000024311.1"/>
    <property type="gene ID" value="ENSEBUG00000014981.1"/>
</dbReference>
<reference evidence="3" key="2">
    <citation type="submission" date="2025-09" db="UniProtKB">
        <authorList>
            <consortium name="Ensembl"/>
        </authorList>
    </citation>
    <scope>IDENTIFICATION</scope>
</reference>
<protein>
    <submittedName>
        <fullName evidence="3">Uncharacterized protein</fullName>
    </submittedName>
</protein>
<dbReference type="PANTHER" id="PTHR31882">
    <property type="entry name" value="TNFAIP3-INTERACTING PROTEIN COILED COIL FAMILY MEMBER"/>
    <property type="match status" value="1"/>
</dbReference>
<feature type="coiled-coil region" evidence="2">
    <location>
        <begin position="104"/>
        <end position="131"/>
    </location>
</feature>
<sequence length="204" mass="23853">MEQRRARQRLRSDTEWWQMDVNRCGGNIDPLGRTTEVFESTMLQKNLCTLQKQRKELLQVNKEWDNQYHAMKNSLHHKLQEMQRKTIEHEDSQTEEIARLASLVHSCEAQKALLQEDLSEALKQNDKLQESSCQADKMRAQLHCEIARLNQVVAEILRVPLPRSEHDQLLLDRNTMARFDSMTAQNKQLKEQVGVCARVHAGRL</sequence>
<dbReference type="GO" id="GO:0071222">
    <property type="term" value="P:cellular response to lipopolysaccharide"/>
    <property type="evidence" value="ECO:0007669"/>
    <property type="project" value="TreeGrafter"/>
</dbReference>
<proteinExistence type="predicted"/>
<organism evidence="3 4">
    <name type="scientific">Eptatretus burgeri</name>
    <name type="common">Inshore hagfish</name>
    <dbReference type="NCBI Taxonomy" id="7764"/>
    <lineage>
        <taxon>Eukaryota</taxon>
        <taxon>Metazoa</taxon>
        <taxon>Chordata</taxon>
        <taxon>Craniata</taxon>
        <taxon>Vertebrata</taxon>
        <taxon>Cyclostomata</taxon>
        <taxon>Myxini</taxon>
        <taxon>Myxiniformes</taxon>
        <taxon>Myxinidae</taxon>
        <taxon>Eptatretinae</taxon>
        <taxon>Eptatretus</taxon>
    </lineage>
</organism>
<dbReference type="Proteomes" id="UP000694388">
    <property type="component" value="Unplaced"/>
</dbReference>
<name>A0A8C4R537_EPTBU</name>
<accession>A0A8C4R537</accession>
<keyword evidence="1 2" id="KW-0175">Coiled coil</keyword>
<dbReference type="AlphaFoldDB" id="A0A8C4R537"/>
<evidence type="ECO:0000313" key="3">
    <source>
        <dbReference type="Ensembl" id="ENSEBUP00000024311.1"/>
    </source>
</evidence>
<reference evidence="3" key="1">
    <citation type="submission" date="2025-08" db="UniProtKB">
        <authorList>
            <consortium name="Ensembl"/>
        </authorList>
    </citation>
    <scope>IDENTIFICATION</scope>
</reference>
<dbReference type="GO" id="GO:0005737">
    <property type="term" value="C:cytoplasm"/>
    <property type="evidence" value="ECO:0007669"/>
    <property type="project" value="UniProtKB-ARBA"/>
</dbReference>
<evidence type="ECO:0000313" key="4">
    <source>
        <dbReference type="Proteomes" id="UP000694388"/>
    </source>
</evidence>
<dbReference type="PANTHER" id="PTHR31882:SF11">
    <property type="entry name" value="HDA1 COMPLEX SUBUNIT 2"/>
    <property type="match status" value="1"/>
</dbReference>
<dbReference type="GO" id="GO:0006357">
    <property type="term" value="P:regulation of transcription by RNA polymerase II"/>
    <property type="evidence" value="ECO:0007669"/>
    <property type="project" value="TreeGrafter"/>
</dbReference>
<dbReference type="GO" id="GO:0043122">
    <property type="term" value="P:regulation of canonical NF-kappaB signal transduction"/>
    <property type="evidence" value="ECO:0007669"/>
    <property type="project" value="UniProtKB-ARBA"/>
</dbReference>